<evidence type="ECO:0000256" key="1">
    <source>
        <dbReference type="SAM" id="Phobius"/>
    </source>
</evidence>
<dbReference type="Proteomes" id="UP001552521">
    <property type="component" value="Unassembled WGS sequence"/>
</dbReference>
<keyword evidence="1" id="KW-0812">Transmembrane</keyword>
<sequence>MTVIRRLALYVALPLALAVVAGYGWYRLSDTGKRWRYEDKLATYCQGLIPPEESAGFTDYDTERGLPNDVHRGGSDGYEFCVVGKTTLTIALIPESARDDDGARGVFDELRSSRTGTLPMSLGGGWHGYTDLNSTAVVLDCGNKDASVVVRTGRRGRAVAGRTTAELAAATAVRAAEHWDCEARPGGRMSPTPAEPEEESRFAAKGTCAGIPMRDMDIVHWIKETPTADSLMTETCVLGETEARAEELFQARAYFGPFAQAWHPGGEPGRDAGRHGSDFLWATAECPGTSARAVFTISTTDYVHEDVEDFARAALKGFAERSAGQRGCTDLKLPA</sequence>
<protein>
    <recommendedName>
        <fullName evidence="4">Secreted protein</fullName>
    </recommendedName>
</protein>
<keyword evidence="1" id="KW-0472">Membrane</keyword>
<gene>
    <name evidence="2" type="ORF">AB0K36_29990</name>
</gene>
<comment type="caution">
    <text evidence="2">The sequence shown here is derived from an EMBL/GenBank/DDBJ whole genome shotgun (WGS) entry which is preliminary data.</text>
</comment>
<dbReference type="EMBL" id="JBFAQK010000065">
    <property type="protein sequence ID" value="MEV4684994.1"/>
    <property type="molecule type" value="Genomic_DNA"/>
</dbReference>
<keyword evidence="1" id="KW-1133">Transmembrane helix</keyword>
<reference evidence="2 3" key="1">
    <citation type="submission" date="2024-06" db="EMBL/GenBank/DDBJ databases">
        <title>The Natural Products Discovery Center: Release of the First 8490 Sequenced Strains for Exploring Actinobacteria Biosynthetic Diversity.</title>
        <authorList>
            <person name="Kalkreuter E."/>
            <person name="Kautsar S.A."/>
            <person name="Yang D."/>
            <person name="Bader C.D."/>
            <person name="Teijaro C.N."/>
            <person name="Fluegel L."/>
            <person name="Davis C.M."/>
            <person name="Simpson J.R."/>
            <person name="Lauterbach L."/>
            <person name="Steele A.D."/>
            <person name="Gui C."/>
            <person name="Meng S."/>
            <person name="Li G."/>
            <person name="Viehrig K."/>
            <person name="Ye F."/>
            <person name="Su P."/>
            <person name="Kiefer A.F."/>
            <person name="Nichols A."/>
            <person name="Cepeda A.J."/>
            <person name="Yan W."/>
            <person name="Fan B."/>
            <person name="Jiang Y."/>
            <person name="Adhikari A."/>
            <person name="Zheng C.-J."/>
            <person name="Schuster L."/>
            <person name="Cowan T.M."/>
            <person name="Smanski M.J."/>
            <person name="Chevrette M.G."/>
            <person name="De Carvalho L.P.S."/>
            <person name="Shen B."/>
        </authorList>
    </citation>
    <scope>NUCLEOTIDE SEQUENCE [LARGE SCALE GENOMIC DNA]</scope>
    <source>
        <strain evidence="2 3">NPDC049344</strain>
    </source>
</reference>
<accession>A0ABV3I2C3</accession>
<evidence type="ECO:0000313" key="2">
    <source>
        <dbReference type="EMBL" id="MEV4684994.1"/>
    </source>
</evidence>
<keyword evidence="3" id="KW-1185">Reference proteome</keyword>
<proteinExistence type="predicted"/>
<feature type="transmembrane region" description="Helical" evidence="1">
    <location>
        <begin position="7"/>
        <end position="26"/>
    </location>
</feature>
<organism evidence="2 3">
    <name type="scientific">Streptomyces kurssanovii</name>
    <dbReference type="NCBI Taxonomy" id="67312"/>
    <lineage>
        <taxon>Bacteria</taxon>
        <taxon>Bacillati</taxon>
        <taxon>Actinomycetota</taxon>
        <taxon>Actinomycetes</taxon>
        <taxon>Kitasatosporales</taxon>
        <taxon>Streptomycetaceae</taxon>
        <taxon>Streptomyces</taxon>
    </lineage>
</organism>
<name>A0ABV3I2C3_9ACTN</name>
<dbReference type="RefSeq" id="WP_364600294.1">
    <property type="nucleotide sequence ID" value="NZ_JBFAQK010000065.1"/>
</dbReference>
<evidence type="ECO:0000313" key="3">
    <source>
        <dbReference type="Proteomes" id="UP001552521"/>
    </source>
</evidence>
<evidence type="ECO:0008006" key="4">
    <source>
        <dbReference type="Google" id="ProtNLM"/>
    </source>
</evidence>